<evidence type="ECO:0000313" key="2">
    <source>
        <dbReference type="EMBL" id="KAK3918617.1"/>
    </source>
</evidence>
<dbReference type="Proteomes" id="UP001219518">
    <property type="component" value="Unassembled WGS sequence"/>
</dbReference>
<dbReference type="EMBL" id="JAHWGI010000960">
    <property type="protein sequence ID" value="KAK3918617.1"/>
    <property type="molecule type" value="Genomic_DNA"/>
</dbReference>
<keyword evidence="1" id="KW-1133">Transmembrane helix</keyword>
<accession>A0AAE1HC00</accession>
<dbReference type="AlphaFoldDB" id="A0AAE1HC00"/>
<comment type="caution">
    <text evidence="2">The sequence shown here is derived from an EMBL/GenBank/DDBJ whole genome shotgun (WGS) entry which is preliminary data.</text>
</comment>
<protein>
    <submittedName>
        <fullName evidence="2">Sialic acid-binding Ig-like lectin 5</fullName>
    </submittedName>
</protein>
<organism evidence="2 3">
    <name type="scientific">Frankliniella fusca</name>
    <dbReference type="NCBI Taxonomy" id="407009"/>
    <lineage>
        <taxon>Eukaryota</taxon>
        <taxon>Metazoa</taxon>
        <taxon>Ecdysozoa</taxon>
        <taxon>Arthropoda</taxon>
        <taxon>Hexapoda</taxon>
        <taxon>Insecta</taxon>
        <taxon>Pterygota</taxon>
        <taxon>Neoptera</taxon>
        <taxon>Paraneoptera</taxon>
        <taxon>Thysanoptera</taxon>
        <taxon>Terebrantia</taxon>
        <taxon>Thripoidea</taxon>
        <taxon>Thripidae</taxon>
        <taxon>Frankliniella</taxon>
    </lineage>
</organism>
<reference evidence="2" key="2">
    <citation type="journal article" date="2023" name="BMC Genomics">
        <title>Pest status, molecular evolution, and epigenetic factors derived from the genome assembly of Frankliniella fusca, a thysanopteran phytovirus vector.</title>
        <authorList>
            <person name="Catto M.A."/>
            <person name="Labadie P.E."/>
            <person name="Jacobson A.L."/>
            <person name="Kennedy G.G."/>
            <person name="Srinivasan R."/>
            <person name="Hunt B.G."/>
        </authorList>
    </citation>
    <scope>NUCLEOTIDE SEQUENCE</scope>
    <source>
        <strain evidence="2">PL_HMW_Pooled</strain>
    </source>
</reference>
<feature type="transmembrane region" description="Helical" evidence="1">
    <location>
        <begin position="53"/>
        <end position="70"/>
    </location>
</feature>
<proteinExistence type="predicted"/>
<gene>
    <name evidence="2" type="ORF">KUF71_007863</name>
</gene>
<evidence type="ECO:0000256" key="1">
    <source>
        <dbReference type="SAM" id="Phobius"/>
    </source>
</evidence>
<reference evidence="2" key="1">
    <citation type="submission" date="2021-07" db="EMBL/GenBank/DDBJ databases">
        <authorList>
            <person name="Catto M.A."/>
            <person name="Jacobson A."/>
            <person name="Kennedy G."/>
            <person name="Labadie P."/>
            <person name="Hunt B.G."/>
            <person name="Srinivasan R."/>
        </authorList>
    </citation>
    <scope>NUCLEOTIDE SEQUENCE</scope>
    <source>
        <strain evidence="2">PL_HMW_Pooled</strain>
        <tissue evidence="2">Head</tissue>
    </source>
</reference>
<sequence length="128" mass="14647">MRCFTDLIRWGKSETNQSLRLSSRGWTQLASEFSSLDTSCDIFLVFLDLELDLDFFVVFFCVLFFLIGFLRPNCDHILRFQEAASVTTALTKNPASSVNLTASKINLERTSPFTAPFVRSEFIQRDKS</sequence>
<keyword evidence="1" id="KW-0472">Membrane</keyword>
<name>A0AAE1HC00_9NEOP</name>
<keyword evidence="1" id="KW-0812">Transmembrane</keyword>
<evidence type="ECO:0000313" key="3">
    <source>
        <dbReference type="Proteomes" id="UP001219518"/>
    </source>
</evidence>
<keyword evidence="3" id="KW-1185">Reference proteome</keyword>